<name>A0A2U8QU56_9FLAO</name>
<keyword evidence="2" id="KW-1185">Reference proteome</keyword>
<gene>
    <name evidence="1" type="ORF">DI487_07540</name>
</gene>
<accession>A0A2U8QU56</accession>
<dbReference type="AlphaFoldDB" id="A0A2U8QU56"/>
<evidence type="ECO:0000313" key="2">
    <source>
        <dbReference type="Proteomes" id="UP000245429"/>
    </source>
</evidence>
<sequence>MKKMITLCLCLLLTGCFQITEKIKHNSDQSGEYSLVVDFSDSWLRTKSAIFLKEVDGVSIPSEEEIKEKLTQFRAKASKIKGISKVTTSYDFSNYIFKIRFSYASVESLNAVLNSINQNHKGFIHFKNKQGIFERIASYPIPENLIEKEDKKEDLLKANIVAVYTFDENVASVQNPDSKLSKTKRTVFLKHNIWDVLKNNDLMNNTIRFTP</sequence>
<dbReference type="PROSITE" id="PS51257">
    <property type="entry name" value="PROKAR_LIPOPROTEIN"/>
    <property type="match status" value="1"/>
</dbReference>
<proteinExistence type="predicted"/>
<dbReference type="KEGG" id="fse:DI487_07540"/>
<protein>
    <recommendedName>
        <fullName evidence="3">Lipoprotein</fullName>
    </recommendedName>
</protein>
<evidence type="ECO:0008006" key="3">
    <source>
        <dbReference type="Google" id="ProtNLM"/>
    </source>
</evidence>
<dbReference type="Proteomes" id="UP000245429">
    <property type="component" value="Chromosome"/>
</dbReference>
<dbReference type="EMBL" id="CP029463">
    <property type="protein sequence ID" value="AWM13730.1"/>
    <property type="molecule type" value="Genomic_DNA"/>
</dbReference>
<evidence type="ECO:0000313" key="1">
    <source>
        <dbReference type="EMBL" id="AWM13730.1"/>
    </source>
</evidence>
<organism evidence="1 2">
    <name type="scientific">Flavobacterium sediminis</name>
    <dbReference type="NCBI Taxonomy" id="2201181"/>
    <lineage>
        <taxon>Bacteria</taxon>
        <taxon>Pseudomonadati</taxon>
        <taxon>Bacteroidota</taxon>
        <taxon>Flavobacteriia</taxon>
        <taxon>Flavobacteriales</taxon>
        <taxon>Flavobacteriaceae</taxon>
        <taxon>Flavobacterium</taxon>
    </lineage>
</organism>
<reference evidence="1 2" key="1">
    <citation type="submission" date="2018-05" db="EMBL/GenBank/DDBJ databases">
        <title>Flavobacterium sp. MEBiC07310.</title>
        <authorList>
            <person name="Baek K."/>
        </authorList>
    </citation>
    <scope>NUCLEOTIDE SEQUENCE [LARGE SCALE GENOMIC DNA]</scope>
    <source>
        <strain evidence="1 2">MEBiC07310</strain>
    </source>
</reference>
<dbReference type="OrthoDB" id="978751at2"/>